<evidence type="ECO:0000313" key="3">
    <source>
        <dbReference type="Proteomes" id="UP000619293"/>
    </source>
</evidence>
<dbReference type="SUPFAM" id="SSF46955">
    <property type="entry name" value="Putative DNA-binding domain"/>
    <property type="match status" value="1"/>
</dbReference>
<dbReference type="Proteomes" id="UP000619293">
    <property type="component" value="Unassembled WGS sequence"/>
</dbReference>
<proteinExistence type="predicted"/>
<dbReference type="AlphaFoldDB" id="A0A8J3K1C2"/>
<reference evidence="2 3" key="1">
    <citation type="submission" date="2021-01" db="EMBL/GenBank/DDBJ databases">
        <title>Whole genome shotgun sequence of Catellatospora chokoriensis NBRC 107358.</title>
        <authorList>
            <person name="Komaki H."/>
            <person name="Tamura T."/>
        </authorList>
    </citation>
    <scope>NUCLEOTIDE SEQUENCE [LARGE SCALE GENOMIC DNA]</scope>
    <source>
        <strain evidence="2 3">NBRC 107358</strain>
    </source>
</reference>
<dbReference type="RefSeq" id="WP_191840144.1">
    <property type="nucleotide sequence ID" value="NZ_BAAALB010000002.1"/>
</dbReference>
<gene>
    <name evidence="2" type="ORF">Cch02nite_40810</name>
</gene>
<dbReference type="InterPro" id="IPR009061">
    <property type="entry name" value="DNA-bd_dom_put_sf"/>
</dbReference>
<dbReference type="GO" id="GO:0003677">
    <property type="term" value="F:DNA binding"/>
    <property type="evidence" value="ECO:0007669"/>
    <property type="project" value="InterPro"/>
</dbReference>
<dbReference type="NCBIfam" id="TIGR01764">
    <property type="entry name" value="excise"/>
    <property type="match status" value="1"/>
</dbReference>
<feature type="domain" description="Helix-turn-helix" evidence="1">
    <location>
        <begin position="4"/>
        <end position="53"/>
    </location>
</feature>
<comment type="caution">
    <text evidence="2">The sequence shown here is derived from an EMBL/GenBank/DDBJ whole genome shotgun (WGS) entry which is preliminary data.</text>
</comment>
<evidence type="ECO:0000259" key="1">
    <source>
        <dbReference type="Pfam" id="PF12728"/>
    </source>
</evidence>
<sequence length="59" mass="6748">MDRFLTMDEAGSLLGVSRWTVFRLAKQRKLTAVTVASRARRITESSVRTYMARLIEEAT</sequence>
<keyword evidence="3" id="KW-1185">Reference proteome</keyword>
<organism evidence="2 3">
    <name type="scientific">Catellatospora chokoriensis</name>
    <dbReference type="NCBI Taxonomy" id="310353"/>
    <lineage>
        <taxon>Bacteria</taxon>
        <taxon>Bacillati</taxon>
        <taxon>Actinomycetota</taxon>
        <taxon>Actinomycetes</taxon>
        <taxon>Micromonosporales</taxon>
        <taxon>Micromonosporaceae</taxon>
        <taxon>Catellatospora</taxon>
    </lineage>
</organism>
<dbReference type="InterPro" id="IPR041657">
    <property type="entry name" value="HTH_17"/>
</dbReference>
<name>A0A8J3K1C2_9ACTN</name>
<evidence type="ECO:0000313" key="2">
    <source>
        <dbReference type="EMBL" id="GIF90637.1"/>
    </source>
</evidence>
<dbReference type="EMBL" id="BONG01000024">
    <property type="protein sequence ID" value="GIF90637.1"/>
    <property type="molecule type" value="Genomic_DNA"/>
</dbReference>
<accession>A0A8J3K1C2</accession>
<dbReference type="InterPro" id="IPR010093">
    <property type="entry name" value="SinI_DNA-bd"/>
</dbReference>
<dbReference type="Pfam" id="PF12728">
    <property type="entry name" value="HTH_17"/>
    <property type="match status" value="1"/>
</dbReference>
<protein>
    <recommendedName>
        <fullName evidence="1">Helix-turn-helix domain-containing protein</fullName>
    </recommendedName>
</protein>